<gene>
    <name evidence="5" type="ORF">K437DRAFT_260007</name>
</gene>
<dbReference type="GO" id="GO:0003723">
    <property type="term" value="F:RNA binding"/>
    <property type="evidence" value="ECO:0007669"/>
    <property type="project" value="InterPro"/>
</dbReference>
<dbReference type="PANTHER" id="PTHR10871">
    <property type="entry name" value="30S RIBOSOMAL PROTEIN S13/40S RIBOSOMAL PROTEIN S18"/>
    <property type="match status" value="1"/>
</dbReference>
<evidence type="ECO:0000313" key="5">
    <source>
        <dbReference type="EMBL" id="KDN36781.1"/>
    </source>
</evidence>
<dbReference type="OrthoDB" id="525520at2759"/>
<feature type="region of interest" description="Disordered" evidence="4">
    <location>
        <begin position="146"/>
        <end position="165"/>
    </location>
</feature>
<comment type="similarity">
    <text evidence="1">Belongs to the universal ribosomal protein uS13 family.</text>
</comment>
<organism evidence="5 6">
    <name type="scientific">Tilletiaria anomala (strain ATCC 24038 / CBS 436.72 / UBC 951)</name>
    <dbReference type="NCBI Taxonomy" id="1037660"/>
    <lineage>
        <taxon>Eukaryota</taxon>
        <taxon>Fungi</taxon>
        <taxon>Dikarya</taxon>
        <taxon>Basidiomycota</taxon>
        <taxon>Ustilaginomycotina</taxon>
        <taxon>Exobasidiomycetes</taxon>
        <taxon>Georgefischeriales</taxon>
        <taxon>Tilletiariaceae</taxon>
        <taxon>Tilletiaria</taxon>
    </lineage>
</organism>
<feature type="region of interest" description="Disordered" evidence="4">
    <location>
        <begin position="61"/>
        <end position="119"/>
    </location>
</feature>
<dbReference type="GO" id="GO:0015935">
    <property type="term" value="C:small ribosomal subunit"/>
    <property type="evidence" value="ECO:0007669"/>
    <property type="project" value="TreeGrafter"/>
</dbReference>
<keyword evidence="3" id="KW-0687">Ribonucleoprotein</keyword>
<dbReference type="PROSITE" id="PS00646">
    <property type="entry name" value="RIBOSOMAL_S13_1"/>
    <property type="match status" value="1"/>
</dbReference>
<name>A0A066V5P5_TILAU</name>
<dbReference type="InterPro" id="IPR001892">
    <property type="entry name" value="Ribosomal_uS13"/>
</dbReference>
<evidence type="ECO:0000256" key="2">
    <source>
        <dbReference type="ARBA" id="ARBA00022980"/>
    </source>
</evidence>
<dbReference type="FunCoup" id="A0A066V5P5">
    <property type="interactions" value="148"/>
</dbReference>
<protein>
    <submittedName>
        <fullName evidence="5">S13-like H2TH domain-containing protein</fullName>
    </submittedName>
</protein>
<dbReference type="HOGENOM" id="CLU_103849_2_0_1"/>
<dbReference type="SUPFAM" id="SSF46946">
    <property type="entry name" value="S13-like H2TH domain"/>
    <property type="match status" value="1"/>
</dbReference>
<dbReference type="GO" id="GO:0005739">
    <property type="term" value="C:mitochondrion"/>
    <property type="evidence" value="ECO:0007669"/>
    <property type="project" value="TreeGrafter"/>
</dbReference>
<feature type="compositionally biased region" description="Low complexity" evidence="4">
    <location>
        <begin position="84"/>
        <end position="100"/>
    </location>
</feature>
<dbReference type="PROSITE" id="PS50159">
    <property type="entry name" value="RIBOSOMAL_S13_2"/>
    <property type="match status" value="1"/>
</dbReference>
<dbReference type="STRING" id="1037660.A0A066V5P5"/>
<dbReference type="Gene3D" id="1.10.8.50">
    <property type="match status" value="1"/>
</dbReference>
<comment type="caution">
    <text evidence="5">The sequence shown here is derived from an EMBL/GenBank/DDBJ whole genome shotgun (WGS) entry which is preliminary data.</text>
</comment>
<dbReference type="EMBL" id="JMSN01000156">
    <property type="protein sequence ID" value="KDN36781.1"/>
    <property type="molecule type" value="Genomic_DNA"/>
</dbReference>
<dbReference type="GeneID" id="25265430"/>
<dbReference type="Proteomes" id="UP000027361">
    <property type="component" value="Unassembled WGS sequence"/>
</dbReference>
<dbReference type="RefSeq" id="XP_013240166.1">
    <property type="nucleotide sequence ID" value="XM_013384712.1"/>
</dbReference>
<evidence type="ECO:0000256" key="4">
    <source>
        <dbReference type="SAM" id="MobiDB-lite"/>
    </source>
</evidence>
<evidence type="ECO:0000313" key="6">
    <source>
        <dbReference type="Proteomes" id="UP000027361"/>
    </source>
</evidence>
<dbReference type="OMA" id="CARVQIH"/>
<accession>A0A066V5P5</accession>
<evidence type="ECO:0000256" key="1">
    <source>
        <dbReference type="ARBA" id="ARBA00008080"/>
    </source>
</evidence>
<dbReference type="Gene3D" id="4.10.910.10">
    <property type="entry name" value="30s ribosomal protein s13, domain 2"/>
    <property type="match status" value="1"/>
</dbReference>
<sequence>MYLLGVHLPDHKLVRIALQNFYGISDATAKRLCARLYLHDNAKVSHLTESQVTELSAYLSSPGSIPARKPTPTSPYPVTAQFRSSSSAPASSSASGSASSKPNDPMLLPPSQRPSPAMDPLRSIVIESDLKRQMQENVFHHKTVGSYKGRRHAGGFPVRGQRTQSNAQTARKLNRIERRQMSTTSIASACTAFARNGDVLGAGISGSVQVTSGRASSVILAAIPPSRFGAR</sequence>
<evidence type="ECO:0000256" key="3">
    <source>
        <dbReference type="ARBA" id="ARBA00023274"/>
    </source>
</evidence>
<keyword evidence="2" id="KW-0689">Ribosomal protein</keyword>
<dbReference type="AlphaFoldDB" id="A0A066V5P5"/>
<dbReference type="InterPro" id="IPR018269">
    <property type="entry name" value="Ribosomal_uS13_CS"/>
</dbReference>
<dbReference type="GO" id="GO:0003735">
    <property type="term" value="F:structural constituent of ribosome"/>
    <property type="evidence" value="ECO:0007669"/>
    <property type="project" value="InterPro"/>
</dbReference>
<proteinExistence type="inferred from homology"/>
<dbReference type="GO" id="GO:0006412">
    <property type="term" value="P:translation"/>
    <property type="evidence" value="ECO:0007669"/>
    <property type="project" value="InterPro"/>
</dbReference>
<dbReference type="Pfam" id="PF00416">
    <property type="entry name" value="Ribosomal_S13"/>
    <property type="match status" value="1"/>
</dbReference>
<dbReference type="PANTHER" id="PTHR10871:SF1">
    <property type="entry name" value="SMALL RIBOSOMAL SUBUNIT PROTEIN US13M"/>
    <property type="match status" value="1"/>
</dbReference>
<dbReference type="InParanoid" id="A0A066V5P5"/>
<reference evidence="5 6" key="1">
    <citation type="submission" date="2014-05" db="EMBL/GenBank/DDBJ databases">
        <title>Draft genome sequence of a rare smut relative, Tilletiaria anomala UBC 951.</title>
        <authorList>
            <consortium name="DOE Joint Genome Institute"/>
            <person name="Toome M."/>
            <person name="Kuo A."/>
            <person name="Henrissat B."/>
            <person name="Lipzen A."/>
            <person name="Tritt A."/>
            <person name="Yoshinaga Y."/>
            <person name="Zane M."/>
            <person name="Barry K."/>
            <person name="Grigoriev I.V."/>
            <person name="Spatafora J.W."/>
            <person name="Aimea M.C."/>
        </authorList>
    </citation>
    <scope>NUCLEOTIDE SEQUENCE [LARGE SCALE GENOMIC DNA]</scope>
    <source>
        <strain evidence="5 6">UBC 951</strain>
    </source>
</reference>
<dbReference type="InterPro" id="IPR027437">
    <property type="entry name" value="Rbsml_uS13_C"/>
</dbReference>
<dbReference type="InterPro" id="IPR010979">
    <property type="entry name" value="Ribosomal_uS13-like_H2TH"/>
</dbReference>
<keyword evidence="6" id="KW-1185">Reference proteome</keyword>